<evidence type="ECO:0000313" key="10">
    <source>
        <dbReference type="Proteomes" id="UP001300502"/>
    </source>
</evidence>
<dbReference type="Proteomes" id="UP001300502">
    <property type="component" value="Unassembled WGS sequence"/>
</dbReference>
<comment type="cofactor">
    <cofactor evidence="1">
        <name>Fe(2+)</name>
        <dbReference type="ChEBI" id="CHEBI:29033"/>
    </cofactor>
</comment>
<dbReference type="GO" id="GO:0043420">
    <property type="term" value="P:anthranilate metabolic process"/>
    <property type="evidence" value="ECO:0007669"/>
    <property type="project" value="UniProtKB-UniRule"/>
</dbReference>
<dbReference type="PANTHER" id="PTHR15497">
    <property type="entry name" value="3-HYDROXYANTHRANILATE 3,4-DIOXYGENASE"/>
    <property type="match status" value="1"/>
</dbReference>
<comment type="pathway">
    <text evidence="8">Cofactor biosynthesis; NAD(+) biosynthesis; quinolinate from L-kynurenine: step 3/3.</text>
</comment>
<dbReference type="NCBIfam" id="NF009763">
    <property type="entry name" value="PRK13264.1"/>
    <property type="match status" value="1"/>
</dbReference>
<evidence type="ECO:0000256" key="2">
    <source>
        <dbReference type="ARBA" id="ARBA00002752"/>
    </source>
</evidence>
<keyword evidence="8" id="KW-0963">Cytoplasm</keyword>
<gene>
    <name evidence="9" type="ORF">GAYE_SCF18G3897</name>
</gene>
<evidence type="ECO:0000256" key="1">
    <source>
        <dbReference type="ARBA" id="ARBA00001954"/>
    </source>
</evidence>
<dbReference type="CDD" id="cd06123">
    <property type="entry name" value="cupin_HAO"/>
    <property type="match status" value="1"/>
</dbReference>
<dbReference type="Gene3D" id="2.60.120.10">
    <property type="entry name" value="Jelly Rolls"/>
    <property type="match status" value="1"/>
</dbReference>
<dbReference type="EMBL" id="JANCYU010000035">
    <property type="protein sequence ID" value="KAK4525988.1"/>
    <property type="molecule type" value="Genomic_DNA"/>
</dbReference>
<evidence type="ECO:0000256" key="3">
    <source>
        <dbReference type="ARBA" id="ARBA00022642"/>
    </source>
</evidence>
<protein>
    <recommendedName>
        <fullName evidence="8">3-hydroxyanthranilate 3,4-dioxygenase</fullName>
        <ecNumber evidence="8">1.13.11.6</ecNumber>
    </recommendedName>
    <alternativeName>
        <fullName evidence="8">3-hydroxyanthranilate oxygenase</fullName>
        <shortName evidence="8">3-HAO</shortName>
    </alternativeName>
    <alternativeName>
        <fullName evidence="8">3-hydroxyanthranilic acid dioxygenase</fullName>
        <shortName evidence="8">HAD</shortName>
    </alternativeName>
</protein>
<evidence type="ECO:0000256" key="6">
    <source>
        <dbReference type="ARBA" id="ARBA00023002"/>
    </source>
</evidence>
<comment type="caution">
    <text evidence="9">The sequence shown here is derived from an EMBL/GenBank/DDBJ whole genome shotgun (WGS) entry which is preliminary data.</text>
</comment>
<comment type="catalytic activity">
    <reaction evidence="8">
        <text>3-hydroxyanthranilate + O2 = (2Z,4Z)-2-amino-3-carboxymuconate 6-semialdehyde</text>
        <dbReference type="Rhea" id="RHEA:17953"/>
        <dbReference type="ChEBI" id="CHEBI:15379"/>
        <dbReference type="ChEBI" id="CHEBI:36559"/>
        <dbReference type="ChEBI" id="CHEBI:77612"/>
        <dbReference type="EC" id="1.13.11.6"/>
    </reaction>
</comment>
<dbReference type="GO" id="GO:0005737">
    <property type="term" value="C:cytoplasm"/>
    <property type="evidence" value="ECO:0007669"/>
    <property type="project" value="UniProtKB-SubCell"/>
</dbReference>
<keyword evidence="10" id="KW-1185">Reference proteome</keyword>
<evidence type="ECO:0000313" key="9">
    <source>
        <dbReference type="EMBL" id="KAK4525988.1"/>
    </source>
</evidence>
<keyword evidence="7" id="KW-0408">Iron</keyword>
<dbReference type="GO" id="GO:0034354">
    <property type="term" value="P:'de novo' NAD+ biosynthetic process from L-tryptophan"/>
    <property type="evidence" value="ECO:0007669"/>
    <property type="project" value="UniProtKB-UniRule"/>
</dbReference>
<dbReference type="PANTHER" id="PTHR15497:SF1">
    <property type="entry name" value="3-HYDROXYANTHRANILATE 3,4-DIOXYGENASE"/>
    <property type="match status" value="1"/>
</dbReference>
<reference evidence="9 10" key="1">
    <citation type="submission" date="2022-07" db="EMBL/GenBank/DDBJ databases">
        <title>Genome-wide signatures of adaptation to extreme environments.</title>
        <authorList>
            <person name="Cho C.H."/>
            <person name="Yoon H.S."/>
        </authorList>
    </citation>
    <scope>NUCLEOTIDE SEQUENCE [LARGE SCALE GENOMIC DNA]</scope>
    <source>
        <strain evidence="9 10">108.79 E11</strain>
    </source>
</reference>
<name>A0AAV9IFF0_9RHOD</name>
<evidence type="ECO:0000256" key="5">
    <source>
        <dbReference type="ARBA" id="ARBA00022964"/>
    </source>
</evidence>
<accession>A0AAV9IFF0</accession>
<dbReference type="GO" id="GO:0019805">
    <property type="term" value="P:quinolinate biosynthetic process"/>
    <property type="evidence" value="ECO:0007669"/>
    <property type="project" value="UniProtKB-UniRule"/>
</dbReference>
<dbReference type="GO" id="GO:0006569">
    <property type="term" value="P:L-tryptophan catabolic process"/>
    <property type="evidence" value="ECO:0007669"/>
    <property type="project" value="UniProtKB-UniRule"/>
</dbReference>
<evidence type="ECO:0000256" key="7">
    <source>
        <dbReference type="ARBA" id="ARBA00023004"/>
    </source>
</evidence>
<keyword evidence="3 8" id="KW-0662">Pyridine nucleotide biosynthesis</keyword>
<dbReference type="EC" id="1.13.11.6" evidence="8"/>
<keyword evidence="5 8" id="KW-0223">Dioxygenase</keyword>
<dbReference type="HAMAP" id="MF_00825">
    <property type="entry name" value="3_HAO"/>
    <property type="match status" value="1"/>
</dbReference>
<organism evidence="9 10">
    <name type="scientific">Galdieria yellowstonensis</name>
    <dbReference type="NCBI Taxonomy" id="3028027"/>
    <lineage>
        <taxon>Eukaryota</taxon>
        <taxon>Rhodophyta</taxon>
        <taxon>Bangiophyceae</taxon>
        <taxon>Galdieriales</taxon>
        <taxon>Galdieriaceae</taxon>
        <taxon>Galdieria</taxon>
    </lineage>
</organism>
<keyword evidence="6 8" id="KW-0560">Oxidoreductase</keyword>
<dbReference type="GO" id="GO:0008198">
    <property type="term" value="F:ferrous iron binding"/>
    <property type="evidence" value="ECO:0007669"/>
    <property type="project" value="UniProtKB-UniRule"/>
</dbReference>
<sequence>MSHNQVNSTPRLEAFSLQKWIEENRELLKPPVGNRLLYSGEFKVMVVCGPNYRTDYHIEAGEEFFYQLKGTLIVKVIHEGKFYEVPVREGDTFCLPSRVPHSPQREAGSVGLVVERQRKPDELDQLRWYCQECRQILYEESFHCVDLVKDLPPIIERYYGNESLRTCRNCGWIEQPPKY</sequence>
<dbReference type="GO" id="GO:0000334">
    <property type="term" value="F:3-hydroxyanthranilate 3,4-dioxygenase activity"/>
    <property type="evidence" value="ECO:0007669"/>
    <property type="project" value="UniProtKB-UniRule"/>
</dbReference>
<dbReference type="InterPro" id="IPR011051">
    <property type="entry name" value="RmlC_Cupin_sf"/>
</dbReference>
<comment type="similarity">
    <text evidence="8">Belongs to the 3-HAO family.</text>
</comment>
<dbReference type="AlphaFoldDB" id="A0AAV9IFF0"/>
<evidence type="ECO:0000256" key="8">
    <source>
        <dbReference type="HAMAP-Rule" id="MF_03019"/>
    </source>
</evidence>
<comment type="function">
    <text evidence="2 8">Catalyzes the oxidative ring opening of 3-hydroxyanthranilate to 2-amino-3-carboxymuconate semialdehyde, which spontaneously cyclizes to quinolinate.</text>
</comment>
<dbReference type="InterPro" id="IPR014710">
    <property type="entry name" value="RmlC-like_jellyroll"/>
</dbReference>
<keyword evidence="4" id="KW-0479">Metal-binding</keyword>
<proteinExistence type="inferred from homology"/>
<dbReference type="NCBIfam" id="TIGR03037">
    <property type="entry name" value="anthran_nbaC"/>
    <property type="match status" value="1"/>
</dbReference>
<comment type="subcellular location">
    <subcellularLocation>
        <location evidence="8">Cytoplasm</location>
    </subcellularLocation>
</comment>
<evidence type="ECO:0000256" key="4">
    <source>
        <dbReference type="ARBA" id="ARBA00022723"/>
    </source>
</evidence>
<dbReference type="SUPFAM" id="SSF51182">
    <property type="entry name" value="RmlC-like cupins"/>
    <property type="match status" value="1"/>
</dbReference>
<dbReference type="InterPro" id="IPR010329">
    <property type="entry name" value="3hydroanth_dOase"/>
</dbReference>
<dbReference type="Pfam" id="PF06052">
    <property type="entry name" value="3-HAO"/>
    <property type="match status" value="1"/>
</dbReference>